<comment type="cofactor">
    <cofactor evidence="5">
        <name>a divalent metal cation</name>
        <dbReference type="ChEBI" id="CHEBI:60240"/>
    </cofactor>
    <text evidence="5">Binds 2 divalent metal cations per subunit.</text>
</comment>
<evidence type="ECO:0000256" key="3">
    <source>
        <dbReference type="ARBA" id="ARBA00022801"/>
    </source>
</evidence>
<dbReference type="Proteomes" id="UP001432146">
    <property type="component" value="Unassembled WGS sequence"/>
</dbReference>
<feature type="binding site" evidence="5">
    <location>
        <position position="29"/>
    </location>
    <ligand>
        <name>a divalent metal cation</name>
        <dbReference type="ChEBI" id="CHEBI:60240"/>
        <label>1</label>
    </ligand>
</feature>
<feature type="binding site" evidence="5">
    <location>
        <position position="173"/>
    </location>
    <ligand>
        <name>a divalent metal cation</name>
        <dbReference type="ChEBI" id="CHEBI:60240"/>
        <label>2</label>
    </ligand>
</feature>
<dbReference type="PROSITE" id="PS51347">
    <property type="entry name" value="PHOSPHOTRIESTERASE_2"/>
    <property type="match status" value="1"/>
</dbReference>
<feature type="binding site" evidence="5">
    <location>
        <position position="205"/>
    </location>
    <ligand>
        <name>a divalent metal cation</name>
        <dbReference type="ChEBI" id="CHEBI:60240"/>
        <label>2</label>
    </ligand>
</feature>
<dbReference type="InterPro" id="IPR017947">
    <property type="entry name" value="AryldialkylPase_Zn-BS"/>
</dbReference>
<dbReference type="Pfam" id="PF02126">
    <property type="entry name" value="PTE"/>
    <property type="match status" value="1"/>
</dbReference>
<gene>
    <name evidence="7" type="ORF">QLX08_002173</name>
</gene>
<comment type="caution">
    <text evidence="6">Lacks conserved residue(s) required for the propagation of feature annotation.</text>
</comment>
<feature type="binding site" evidence="5">
    <location>
        <position position="173"/>
    </location>
    <ligand>
        <name>a divalent metal cation</name>
        <dbReference type="ChEBI" id="CHEBI:60240"/>
        <label>1</label>
    </ligand>
</feature>
<feature type="binding site" evidence="5">
    <location>
        <position position="234"/>
    </location>
    <ligand>
        <name>a divalent metal cation</name>
        <dbReference type="ChEBI" id="CHEBI:60240"/>
        <label>2</label>
    </ligand>
</feature>
<dbReference type="SUPFAM" id="SSF51556">
    <property type="entry name" value="Metallo-dependent hydrolases"/>
    <property type="match status" value="1"/>
</dbReference>
<keyword evidence="8" id="KW-1185">Reference proteome</keyword>
<comment type="caution">
    <text evidence="7">The sequence shown here is derived from an EMBL/GenBank/DDBJ whole genome shotgun (WGS) entry which is preliminary data.</text>
</comment>
<evidence type="ECO:0000256" key="5">
    <source>
        <dbReference type="PIRSR" id="PIRSR601559-52"/>
    </source>
</evidence>
<dbReference type="GO" id="GO:0008270">
    <property type="term" value="F:zinc ion binding"/>
    <property type="evidence" value="ECO:0007669"/>
    <property type="project" value="InterPro"/>
</dbReference>
<dbReference type="InterPro" id="IPR001559">
    <property type="entry name" value="Phosphotriesterase"/>
</dbReference>
<dbReference type="GO" id="GO:0016788">
    <property type="term" value="F:hydrolase activity, acting on ester bonds"/>
    <property type="evidence" value="ECO:0007669"/>
    <property type="project" value="InterPro"/>
</dbReference>
<feature type="binding site" evidence="5">
    <location>
        <position position="303"/>
    </location>
    <ligand>
        <name>a divalent metal cation</name>
        <dbReference type="ChEBI" id="CHEBI:60240"/>
        <label>1</label>
    </ligand>
</feature>
<evidence type="ECO:0000313" key="8">
    <source>
        <dbReference type="Proteomes" id="UP001432146"/>
    </source>
</evidence>
<dbReference type="PROSITE" id="PS01322">
    <property type="entry name" value="PHOSPHOTRIESTERASE_1"/>
    <property type="match status" value="1"/>
</dbReference>
<keyword evidence="3" id="KW-0378">Hydrolase</keyword>
<dbReference type="InterPro" id="IPR032466">
    <property type="entry name" value="Metal_Hydrolase"/>
</dbReference>
<protein>
    <recommendedName>
        <fullName evidence="1">Phosphotriesterase-related protein</fullName>
    </recommendedName>
    <alternativeName>
        <fullName evidence="4">Parathion hydrolase-related protein</fullName>
    </alternativeName>
</protein>
<feature type="binding site" evidence="5">
    <location>
        <position position="31"/>
    </location>
    <ligand>
        <name>a divalent metal cation</name>
        <dbReference type="ChEBI" id="CHEBI:60240"/>
        <label>1</label>
    </ligand>
</feature>
<evidence type="ECO:0000256" key="4">
    <source>
        <dbReference type="ARBA" id="ARBA00029607"/>
    </source>
</evidence>
<dbReference type="EMBL" id="JAWNGG020000028">
    <property type="protein sequence ID" value="KAK9307560.1"/>
    <property type="molecule type" value="Genomic_DNA"/>
</dbReference>
<dbReference type="PANTHER" id="PTHR10819">
    <property type="entry name" value="PHOSPHOTRIESTERASE-RELATED"/>
    <property type="match status" value="1"/>
</dbReference>
<evidence type="ECO:0000256" key="2">
    <source>
        <dbReference type="ARBA" id="ARBA00022723"/>
    </source>
</evidence>
<keyword evidence="2 5" id="KW-0479">Metal-binding</keyword>
<accession>A0AAW1AC62</accession>
<evidence type="ECO:0000256" key="1">
    <source>
        <dbReference type="ARBA" id="ARBA00020475"/>
    </source>
</evidence>
<reference evidence="7 8" key="1">
    <citation type="submission" date="2024-05" db="EMBL/GenBank/DDBJ databases">
        <title>The nuclear and mitochondrial genome assemblies of Tetragonisca angustula (Apidae: Meliponini), a tiny yet remarkable pollinator in the Neotropics.</title>
        <authorList>
            <person name="Ferrari R."/>
            <person name="Ricardo P.C."/>
            <person name="Dias F.C."/>
            <person name="Araujo N.S."/>
            <person name="Soares D.O."/>
            <person name="Zhou Q.-S."/>
            <person name="Zhu C.-D."/>
            <person name="Coutinho L."/>
            <person name="Airas M.C."/>
            <person name="Batista T.M."/>
        </authorList>
    </citation>
    <scope>NUCLEOTIDE SEQUENCE [LARGE SCALE GENOMIC DNA]</scope>
    <source>
        <strain evidence="7">ASF017062</strain>
        <tissue evidence="7">Abdomen</tissue>
    </source>
</reference>
<dbReference type="PANTHER" id="PTHR10819:SF3">
    <property type="entry name" value="PHOSPHOTRIESTERASE-RELATED PROTEIN"/>
    <property type="match status" value="1"/>
</dbReference>
<sequence>MSKSMSAFGYVETVLGKRDANQLGRTLTHEHLSMTFTTFYVQPPSHLKRFFNGKIELQNVGMLKQYPYSDLYNLIYNDQCTKDAVLEDVKLYKEFGGGTIVENSNHGLQRNIPFMREVSEATGINIIAGTGYYVDATQTSQDLSKEKMYDVMLKEMTIGCEDYPDVKTGFIGEVGSAWPIAPFEKRAIQATAEVQQQLKCPVSFHPGRNTAAPSEIMRIYQEAGGDARKAILSHLDRTILSPEDLSEFADDVKCYCQFDLFGSECSFYQLSPSVDMISDAQRIDRVKHLRDEQRLDRVLLSHDIHTKHRLIKFGGHGFSHILNNVVPKMRLKDFTSEEIDTLLIHNPRTWLTF</sequence>
<organism evidence="7 8">
    <name type="scientific">Tetragonisca angustula</name>
    <dbReference type="NCBI Taxonomy" id="166442"/>
    <lineage>
        <taxon>Eukaryota</taxon>
        <taxon>Metazoa</taxon>
        <taxon>Ecdysozoa</taxon>
        <taxon>Arthropoda</taxon>
        <taxon>Hexapoda</taxon>
        <taxon>Insecta</taxon>
        <taxon>Pterygota</taxon>
        <taxon>Neoptera</taxon>
        <taxon>Endopterygota</taxon>
        <taxon>Hymenoptera</taxon>
        <taxon>Apocrita</taxon>
        <taxon>Aculeata</taxon>
        <taxon>Apoidea</taxon>
        <taxon>Anthophila</taxon>
        <taxon>Apidae</taxon>
        <taxon>Tetragonisca</taxon>
    </lineage>
</organism>
<evidence type="ECO:0000256" key="6">
    <source>
        <dbReference type="PROSITE-ProRule" id="PRU00679"/>
    </source>
</evidence>
<evidence type="ECO:0000313" key="7">
    <source>
        <dbReference type="EMBL" id="KAK9307560.1"/>
    </source>
</evidence>
<proteinExistence type="inferred from homology"/>
<dbReference type="Gene3D" id="3.20.20.140">
    <property type="entry name" value="Metal-dependent hydrolases"/>
    <property type="match status" value="1"/>
</dbReference>
<name>A0AAW1AC62_9HYME</name>
<comment type="similarity">
    <text evidence="6">Belongs to the metallo-dependent hydrolases superfamily. Phosphotriesterase family.</text>
</comment>
<dbReference type="AlphaFoldDB" id="A0AAW1AC62"/>